<dbReference type="PANTHER" id="PTHR10063:SF11">
    <property type="entry name" value="RHO GTPASE-ACTIVATING PROTEIN CG5521-RELATED"/>
    <property type="match status" value="1"/>
</dbReference>
<proteinExistence type="predicted"/>
<dbReference type="InterPro" id="IPR027107">
    <property type="entry name" value="Tuberin/Ral-act_asu"/>
</dbReference>
<dbReference type="Gramene" id="CMK017CT">
    <property type="protein sequence ID" value="CMK017CT"/>
    <property type="gene ID" value="CMK017C"/>
</dbReference>
<dbReference type="RefSeq" id="XP_005536453.1">
    <property type="nucleotide sequence ID" value="XM_005536396.1"/>
</dbReference>
<feature type="compositionally biased region" description="Polar residues" evidence="2">
    <location>
        <begin position="27"/>
        <end position="38"/>
    </location>
</feature>
<dbReference type="PROSITE" id="PS50085">
    <property type="entry name" value="RAPGAP"/>
    <property type="match status" value="1"/>
</dbReference>
<evidence type="ECO:0000256" key="1">
    <source>
        <dbReference type="ARBA" id="ARBA00022468"/>
    </source>
</evidence>
<dbReference type="PANTHER" id="PTHR10063">
    <property type="entry name" value="TUBERIN"/>
    <property type="match status" value="1"/>
</dbReference>
<feature type="domain" description="Rap-GAP" evidence="3">
    <location>
        <begin position="1849"/>
        <end position="2133"/>
    </location>
</feature>
<dbReference type="GO" id="GO:0051056">
    <property type="term" value="P:regulation of small GTPase mediated signal transduction"/>
    <property type="evidence" value="ECO:0007669"/>
    <property type="project" value="InterPro"/>
</dbReference>
<protein>
    <submittedName>
        <fullName evidence="4">Similar to tuberin</fullName>
    </submittedName>
</protein>
<evidence type="ECO:0000256" key="2">
    <source>
        <dbReference type="SAM" id="MobiDB-lite"/>
    </source>
</evidence>
<keyword evidence="1" id="KW-0343">GTPase activation</keyword>
<feature type="compositionally biased region" description="Polar residues" evidence="2">
    <location>
        <begin position="99"/>
        <end position="118"/>
    </location>
</feature>
<dbReference type="InterPro" id="IPR035974">
    <property type="entry name" value="Rap/Ran-GAP_sf"/>
</dbReference>
<organism evidence="4 5">
    <name type="scientific">Cyanidioschyzon merolae (strain NIES-3377 / 10D)</name>
    <name type="common">Unicellular red alga</name>
    <dbReference type="NCBI Taxonomy" id="280699"/>
    <lineage>
        <taxon>Eukaryota</taxon>
        <taxon>Rhodophyta</taxon>
        <taxon>Bangiophyceae</taxon>
        <taxon>Cyanidiales</taxon>
        <taxon>Cyanidiaceae</taxon>
        <taxon>Cyanidioschyzon</taxon>
    </lineage>
</organism>
<dbReference type="HOGENOM" id="CLU_231567_0_0_1"/>
<keyword evidence="5" id="KW-1185">Reference proteome</keyword>
<dbReference type="OrthoDB" id="19311at2759"/>
<dbReference type="SUPFAM" id="SSF111347">
    <property type="entry name" value="Rap/Ran-GAP"/>
    <property type="match status" value="1"/>
</dbReference>
<reference evidence="4 5" key="1">
    <citation type="journal article" date="2004" name="Nature">
        <title>Genome sequence of the ultrasmall unicellular red alga Cyanidioschyzon merolae 10D.</title>
        <authorList>
            <person name="Matsuzaki M."/>
            <person name="Misumi O."/>
            <person name="Shin-i T."/>
            <person name="Maruyama S."/>
            <person name="Takahara M."/>
            <person name="Miyagishima S."/>
            <person name="Mori T."/>
            <person name="Nishida K."/>
            <person name="Yagisawa F."/>
            <person name="Nishida K."/>
            <person name="Yoshida Y."/>
            <person name="Nishimura Y."/>
            <person name="Nakao S."/>
            <person name="Kobayashi T."/>
            <person name="Momoyama Y."/>
            <person name="Higashiyama T."/>
            <person name="Minoda A."/>
            <person name="Sano M."/>
            <person name="Nomoto H."/>
            <person name="Oishi K."/>
            <person name="Hayashi H."/>
            <person name="Ohta F."/>
            <person name="Nishizaka S."/>
            <person name="Haga S."/>
            <person name="Miura S."/>
            <person name="Morishita T."/>
            <person name="Kabeya Y."/>
            <person name="Terasawa K."/>
            <person name="Suzuki Y."/>
            <person name="Ishii Y."/>
            <person name="Asakawa S."/>
            <person name="Takano H."/>
            <person name="Ohta N."/>
            <person name="Kuroiwa H."/>
            <person name="Tanaka K."/>
            <person name="Shimizu N."/>
            <person name="Sugano S."/>
            <person name="Sato N."/>
            <person name="Nozaki H."/>
            <person name="Ogasawara N."/>
            <person name="Kohara Y."/>
            <person name="Kuroiwa T."/>
        </authorList>
    </citation>
    <scope>NUCLEOTIDE SEQUENCE [LARGE SCALE GENOMIC DNA]</scope>
    <source>
        <strain evidence="4 5">10D</strain>
    </source>
</reference>
<reference evidence="4 5" key="2">
    <citation type="journal article" date="2007" name="BMC Biol.">
        <title>A 100%-complete sequence reveals unusually simple genomic features in the hot-spring red alga Cyanidioschyzon merolae.</title>
        <authorList>
            <person name="Nozaki H."/>
            <person name="Takano H."/>
            <person name="Misumi O."/>
            <person name="Terasawa K."/>
            <person name="Matsuzaki M."/>
            <person name="Maruyama S."/>
            <person name="Nishida K."/>
            <person name="Yagisawa F."/>
            <person name="Yoshida Y."/>
            <person name="Fujiwara T."/>
            <person name="Takio S."/>
            <person name="Tamura K."/>
            <person name="Chung S.J."/>
            <person name="Nakamura S."/>
            <person name="Kuroiwa H."/>
            <person name="Tanaka K."/>
            <person name="Sato N."/>
            <person name="Kuroiwa T."/>
        </authorList>
    </citation>
    <scope>NUCLEOTIDE SEQUENCE [LARGE SCALE GENOMIC DNA]</scope>
    <source>
        <strain evidence="4 5">10D</strain>
    </source>
</reference>
<dbReference type="GO" id="GO:0005737">
    <property type="term" value="C:cytoplasm"/>
    <property type="evidence" value="ECO:0007669"/>
    <property type="project" value="TreeGrafter"/>
</dbReference>
<dbReference type="Gene3D" id="3.40.50.11210">
    <property type="entry name" value="Rap/Ran-GAP"/>
    <property type="match status" value="1"/>
</dbReference>
<dbReference type="KEGG" id="cme:CYME_CMK017C"/>
<feature type="region of interest" description="Disordered" evidence="2">
    <location>
        <begin position="26"/>
        <end position="86"/>
    </location>
</feature>
<dbReference type="InterPro" id="IPR000331">
    <property type="entry name" value="Rap/Ran_GAP_dom"/>
</dbReference>
<accession>M1VCR3</accession>
<dbReference type="eggNOG" id="KOG3687">
    <property type="taxonomic scope" value="Eukaryota"/>
</dbReference>
<gene>
    <name evidence="4" type="ORF">CYME_CMK017C</name>
</gene>
<feature type="region of interest" description="Disordered" evidence="2">
    <location>
        <begin position="99"/>
        <end position="123"/>
    </location>
</feature>
<feature type="compositionally biased region" description="Basic and acidic residues" evidence="2">
    <location>
        <begin position="181"/>
        <end position="190"/>
    </location>
</feature>
<dbReference type="EMBL" id="AP006493">
    <property type="protein sequence ID" value="BAM80417.1"/>
    <property type="molecule type" value="Genomic_DNA"/>
</dbReference>
<sequence>MDGKEHASVGSSLALWRAFQRTLGLEPSSSEFSGSQLDGSAMNAATRAPFSHAEPRNGTQTDSKLESAVDATTSRSAGVDASRSEQRAFATREVHVLDTESSPVLTSSPHHGTSTQLNLPAASPSPELEQIARESLRSDKSLVQVLGTLAVVLSGATRARSFETMKQQWILLRHVAQTESGSDRNDDAERVSPVSGSSTSAEASHGKPGIRLESLTACLHAQATLSPALWLVSINSGATRILTAKNATNVLPPALVGEPRRDSDDKNACEVHRKFCALASVLIADLSGTARAHNEQKLEYADDVESALQTDLELLEYLWDRWTTDDGATAKYPEESQRRRADSSPMGHLLTNRIQQTWSDAAARALRGADLDKMLDLLEMLDWAWLCSVDIDAACTVVHLAHSIGICSTERRREARRDAPGEVDARAMECLGQWLVSVLELHAAFAGGFDALLTCLGRAYVSLLWTTVKGTALVNGRTKKSLTSADWTLLTRPVVIHVFGACWRALTTRGARIHSVCLYTQCCEVLGALCILVCASGTVQHVIWREFGRCVHAESVSVLVHALATGACLCVLRAPSAAHAATALFLQLLETPWVYRVLESASRLLAGEMFPVPASTLLASGEAERLPALSSLPESLSGESYRQPFSFASGGTAAPATEALGRQHANIEASCGTRPSVVANSPETDEMLIEAAALGAMHCLLMTLAQGSIFEKADGFAFASALIIRVSESAAQWAEKSPFFTMELVAALHRLVRVSHCVSQFDDGALTLLVEVATRALLQRFGDVSSTGISTGAGNELMLCGTGSRAIPTSSVRATIARFVPSNDSTGTLAHRIQSDDYRASANASLAAETGAMTVRSLDAAPDVRAQSTPEAGSIADMAAFWEQVAHRFIESVLDYVERTSPQSFGDGPEILSFLERVGPLTRVPERLRMLALRERLAQPFFGLETWVDRLQYVLTVYLRDEPRQAVRLRAVRFFRDTFTVWKGLYADLFVTEVVQPVLLGAWKELRQSAQSRPSTPSEYGLDAELTEELVHTVAVALSAPTSLAVFERFARELLDLGDEVLTTLLAALETYLREHEAPRASVLFALLTDHCLEWRTAHAGSLGENDAPGGHAQSRRHLLAFCGFICRLSKDLPHSPFLQLDGKTLPCPVRLGDVPDARAVSGDGERSAYSLPPGIAVDTASSGVWCRTERTRGASVSARTGEALERHADGSDAPAPATGESSAPADQPSVKPTIPAHTDVFGAGVLVPVAAWYHHLLGRLLHSTMDDAAYATAAPPAVDGTTEAFQPPELESIMACLVHLVTDPGFGPIALVPALQTYDLLGQWLERSRKLATDKSGSYLSLAARHLALEVLAAITLRELARSAPMSWAQHIEHLLDMVIAELYWLVAEAERLPLYPPMLDFTLRLLVQGWCMAKDREPTVALQSITAAYLVALQVFAGRLVAVSGERPRTCVEHARHLADCVNEAAAILESLHGVALCFRELVPSAQATAPETGSFVCSDVAMQAALSPRVRYADGVQSAGADPESGSGPADVGLLAAFETASIGVDGGVVAGLATRRNATYAHIAFSIVITLVPLFAPTGASLQGASPAVAQSQGAQLRRLAMSAWCNWASLVHDVTVLRPYLEALEERCRKHGCTLFAAVAAEFTYCFGGVRLVDRGPSTLLDKALQQAPLVASWALAGTDALPVVINAYRNGYELTLAIRRVTGSSRMQLRLHEPPWTWYPERRYATESSSARAATFAEAPRRVQVEGTAAASTDRSSVRLPFAAEQPAPSSSSSLSSSVVVGGGGVAVVDNAIPTEKSPNGPELVDSAVEKKLDAHLRGVLAQFMHRQPLEAWRRLVLDRQVWQVLDRMPPEDIHRIGLMYVGTGQQTESEILANVAGDSQYDDFCTNLGVFLRLTDHWMFGYTGGLDYSERQADGAFALYYRDAATQLIFHTTTLMPAELGTEGARLATDPGNSVPEPAGTPTNPAVRFAAATRGSSSERKSLIRKKRHVGNDHVKIFWCARRTEARIAATPDVLPGAFNSVHFTIAPLSTRDGNTNEAADGTESSLFLAEAHWHRSGMPRSGPWRVPGPCMVCGTGAAAFLLRLAAIHADTLCGCRAIAGYRSSMATSSVSSAPAHGSTIPLASAAGLAIGSEEEPWLRRLSYMQHQIERLSGESLPPGTG</sequence>
<dbReference type="GO" id="GO:0005096">
    <property type="term" value="F:GTPase activator activity"/>
    <property type="evidence" value="ECO:0007669"/>
    <property type="project" value="UniProtKB-KW"/>
</dbReference>
<dbReference type="Pfam" id="PF02145">
    <property type="entry name" value="Rap_GAP"/>
    <property type="match status" value="1"/>
</dbReference>
<evidence type="ECO:0000313" key="5">
    <source>
        <dbReference type="Proteomes" id="UP000007014"/>
    </source>
</evidence>
<evidence type="ECO:0000259" key="3">
    <source>
        <dbReference type="PROSITE" id="PS50085"/>
    </source>
</evidence>
<dbReference type="GO" id="GO:0005634">
    <property type="term" value="C:nucleus"/>
    <property type="evidence" value="ECO:0007669"/>
    <property type="project" value="InterPro"/>
</dbReference>
<name>M1VCR3_CYAM1</name>
<feature type="region of interest" description="Disordered" evidence="2">
    <location>
        <begin position="178"/>
        <end position="207"/>
    </location>
</feature>
<feature type="region of interest" description="Disordered" evidence="2">
    <location>
        <begin position="1192"/>
        <end position="1235"/>
    </location>
</feature>
<dbReference type="STRING" id="280699.M1VCR3"/>
<dbReference type="Proteomes" id="UP000007014">
    <property type="component" value="Chromosome 11"/>
</dbReference>
<evidence type="ECO:0000313" key="4">
    <source>
        <dbReference type="EMBL" id="BAM80417.1"/>
    </source>
</evidence>
<dbReference type="GeneID" id="16994369"/>